<evidence type="ECO:0000256" key="1">
    <source>
        <dbReference type="ARBA" id="ARBA00022536"/>
    </source>
</evidence>
<sequence length="273" mass="29938">MKCIVFVFLCIFAMCYGLICSGPGARPVVCCSGYVWVDSSKSCEPCAVGFFGPKCLLSCGYPSYGEECQSTCLCSNELCHHVLGCFKNQHEVSISRLCSGRPSGLDCCTGYFWNSTSITCEPCNIGYHGPNCKEQCIHPSYGKDCQLTCNCSKESCSHVYGCHKSKVCDTGFTGLNCITPCAYPSYGKDCQLKCSCSNNLCHHVNGCVIKRKALVQVQWFVAVDTCGLIFLNLVNRVQLDFLDQNVRYHADILLTEKTANQHASVQKNCVIAS</sequence>
<keyword evidence="2" id="KW-0732">Signal</keyword>
<keyword evidence="3" id="KW-1185">Reference proteome</keyword>
<dbReference type="OrthoDB" id="6197997at2759"/>
<dbReference type="Gene3D" id="2.170.300.10">
    <property type="entry name" value="Tie2 ligand-binding domain superfamily"/>
    <property type="match status" value="1"/>
</dbReference>
<keyword evidence="1" id="KW-0245">EGF-like domain</keyword>
<dbReference type="Proteomes" id="UP000694844">
    <property type="component" value="Chromosome 7"/>
</dbReference>
<dbReference type="RefSeq" id="XP_022295137.1">
    <property type="nucleotide sequence ID" value="XM_022439429.1"/>
</dbReference>
<dbReference type="KEGG" id="cvn:111105254"/>
<organism evidence="3 4">
    <name type="scientific">Crassostrea virginica</name>
    <name type="common">Eastern oyster</name>
    <dbReference type="NCBI Taxonomy" id="6565"/>
    <lineage>
        <taxon>Eukaryota</taxon>
        <taxon>Metazoa</taxon>
        <taxon>Spiralia</taxon>
        <taxon>Lophotrochozoa</taxon>
        <taxon>Mollusca</taxon>
        <taxon>Bivalvia</taxon>
        <taxon>Autobranchia</taxon>
        <taxon>Pteriomorphia</taxon>
        <taxon>Ostreida</taxon>
        <taxon>Ostreoidea</taxon>
        <taxon>Ostreidae</taxon>
        <taxon>Crassostrea</taxon>
    </lineage>
</organism>
<evidence type="ECO:0000313" key="4">
    <source>
        <dbReference type="RefSeq" id="XP_022295137.1"/>
    </source>
</evidence>
<dbReference type="AlphaFoldDB" id="A0A8B8AV03"/>
<accession>A0A8B8AV03</accession>
<dbReference type="GO" id="GO:0005044">
    <property type="term" value="F:scavenger receptor activity"/>
    <property type="evidence" value="ECO:0007669"/>
    <property type="project" value="InterPro"/>
</dbReference>
<feature type="chain" id="PRO_5034933920" evidence="2">
    <location>
        <begin position="18"/>
        <end position="273"/>
    </location>
</feature>
<dbReference type="PANTHER" id="PTHR24043:SF8">
    <property type="entry name" value="EGF-LIKE DOMAIN-CONTAINING PROTEIN"/>
    <property type="match status" value="1"/>
</dbReference>
<dbReference type="GeneID" id="111105254"/>
<evidence type="ECO:0000313" key="3">
    <source>
        <dbReference type="Proteomes" id="UP000694844"/>
    </source>
</evidence>
<dbReference type="PANTHER" id="PTHR24043">
    <property type="entry name" value="SCAVENGER RECEPTOR CLASS F"/>
    <property type="match status" value="1"/>
</dbReference>
<proteinExistence type="predicted"/>
<dbReference type="InterPro" id="IPR042635">
    <property type="entry name" value="MEGF10/SREC1/2-like"/>
</dbReference>
<name>A0A8B8AV03_CRAVI</name>
<gene>
    <name evidence="4" type="primary">LOC111105254</name>
</gene>
<reference evidence="4" key="1">
    <citation type="submission" date="2025-08" db="UniProtKB">
        <authorList>
            <consortium name="RefSeq"/>
        </authorList>
    </citation>
    <scope>IDENTIFICATION</scope>
    <source>
        <tissue evidence="4">Whole sample</tissue>
    </source>
</reference>
<evidence type="ECO:0000256" key="2">
    <source>
        <dbReference type="SAM" id="SignalP"/>
    </source>
</evidence>
<protein>
    <submittedName>
        <fullName evidence="4">Multiple epidermal growth factor-like domains protein 11</fullName>
    </submittedName>
</protein>
<feature type="signal peptide" evidence="2">
    <location>
        <begin position="1"/>
        <end position="17"/>
    </location>
</feature>